<feature type="domain" description="RCK N-terminal" evidence="7">
    <location>
        <begin position="1"/>
        <end position="119"/>
    </location>
</feature>
<dbReference type="Pfam" id="PF02080">
    <property type="entry name" value="TrkA_C"/>
    <property type="match status" value="1"/>
</dbReference>
<protein>
    <recommendedName>
        <fullName evidence="1">Trk system potassium uptake protein TrkA</fullName>
    </recommendedName>
</protein>
<dbReference type="PANTHER" id="PTHR43833">
    <property type="entry name" value="POTASSIUM CHANNEL PROTEIN 2-RELATED-RELATED"/>
    <property type="match status" value="1"/>
</dbReference>
<sequence>MYIVIAGGGKLGYYLVKTLLPYKHKIAIIEPLEDVCNKIANELNIPVVNGDGTDLEVLSEIELQKCDIFIAVTGKDQDNLIACQLAKRNFGVERTIARVNNPKNIEIFQKLGVDIPVSSTSIIADLIEQEVDYSGIKTLLRLKTGKLVLNEILITDKSPVCDKALKDINIPKDCVVISVIRDVEVIIPNGFTILKEGDYIITVSSSEDQAELKDYFVGKGKQ</sequence>
<dbReference type="InterPro" id="IPR003148">
    <property type="entry name" value="RCK_N"/>
</dbReference>
<reference evidence="10 12" key="2">
    <citation type="journal article" date="2018" name="Syst. Appl. Microbiol.">
        <title>Characterization and high-quality draft genome sequence of Herbivorax saccincola A7, an anaerobic, alkaliphilic, thermophilic, cellulolytic, and xylanolytic bacterium.</title>
        <authorList>
            <person name="Aikawa S."/>
            <person name="Baramee S."/>
            <person name="Sermsathanaswadi J."/>
            <person name="Thianheng P."/>
            <person name="Tachaapaikoon C."/>
            <person name="Shikata A."/>
            <person name="Waeonukul R."/>
            <person name="Pason P."/>
            <person name="Ratanakhanokchai K."/>
            <person name="Kosugi A."/>
        </authorList>
    </citation>
    <scope>NUCLEOTIDE SEQUENCE [LARGE SCALE GENOMIC DNA]</scope>
    <source>
        <strain evidence="10 12">A7</strain>
    </source>
</reference>
<dbReference type="SUPFAM" id="SSF51735">
    <property type="entry name" value="NAD(P)-binding Rossmann-fold domains"/>
    <property type="match status" value="1"/>
</dbReference>
<name>A0A2K9DZT6_9FIRM</name>
<dbReference type="PROSITE" id="PS51201">
    <property type="entry name" value="RCK_N"/>
    <property type="match status" value="1"/>
</dbReference>
<dbReference type="PANTHER" id="PTHR43833:SF5">
    <property type="entry name" value="TRK SYSTEM POTASSIUM UPTAKE PROTEIN TRKA"/>
    <property type="match status" value="1"/>
</dbReference>
<evidence type="ECO:0000256" key="6">
    <source>
        <dbReference type="ARBA" id="ARBA00023065"/>
    </source>
</evidence>
<evidence type="ECO:0000256" key="4">
    <source>
        <dbReference type="ARBA" id="ARBA00022958"/>
    </source>
</evidence>
<proteinExistence type="predicted"/>
<dbReference type="InterPro" id="IPR006037">
    <property type="entry name" value="RCK_C"/>
</dbReference>
<feature type="domain" description="RCK C-terminal" evidence="8">
    <location>
        <begin position="137"/>
        <end position="218"/>
    </location>
</feature>
<dbReference type="KEGG" id="hsc:HVS_05535"/>
<reference evidence="9 11" key="1">
    <citation type="submission" date="2017-12" db="EMBL/GenBank/DDBJ databases">
        <title>Complete genome sequence of Herbivorax saccincola GGR1, a novel Cellulosome-producing hydrolytic bacterium in a thermophilic biogas plant, established by Illumina and Nanopore MinION sequencing.</title>
        <authorList>
            <person name="Pechtl A."/>
            <person name="Ruckert C."/>
            <person name="Koeck D.E."/>
            <person name="Maus I."/>
            <person name="Winkler A."/>
            <person name="Kalinowski J."/>
            <person name="Puhler A."/>
            <person name="Schwarz W.W."/>
            <person name="Zverlov V.V."/>
            <person name="Schluter A."/>
            <person name="Liebl W."/>
        </authorList>
    </citation>
    <scope>NUCLEOTIDE SEQUENCE [LARGE SCALE GENOMIC DNA]</scope>
    <source>
        <strain evidence="9">GGR1</strain>
        <strain evidence="11">SR1</strain>
    </source>
</reference>
<keyword evidence="5" id="KW-0520">NAD</keyword>
<dbReference type="SUPFAM" id="SSF116726">
    <property type="entry name" value="TrkA C-terminal domain-like"/>
    <property type="match status" value="1"/>
</dbReference>
<dbReference type="InterPro" id="IPR006036">
    <property type="entry name" value="K_uptake_TrkA"/>
</dbReference>
<dbReference type="Gene3D" id="3.40.50.720">
    <property type="entry name" value="NAD(P)-binding Rossmann-like Domain"/>
    <property type="match status" value="1"/>
</dbReference>
<dbReference type="Proteomes" id="UP000239720">
    <property type="component" value="Unassembled WGS sequence"/>
</dbReference>
<organism evidence="9 11">
    <name type="scientific">Acetivibrio saccincola</name>
    <dbReference type="NCBI Taxonomy" id="1677857"/>
    <lineage>
        <taxon>Bacteria</taxon>
        <taxon>Bacillati</taxon>
        <taxon>Bacillota</taxon>
        <taxon>Clostridia</taxon>
        <taxon>Eubacteriales</taxon>
        <taxon>Oscillospiraceae</taxon>
        <taxon>Acetivibrio</taxon>
    </lineage>
</organism>
<keyword evidence="4" id="KW-0630">Potassium</keyword>
<dbReference type="PRINTS" id="PR00335">
    <property type="entry name" value="KUPTAKETRKA"/>
</dbReference>
<dbReference type="PROSITE" id="PS51202">
    <property type="entry name" value="RCK_C"/>
    <property type="match status" value="1"/>
</dbReference>
<evidence type="ECO:0000313" key="9">
    <source>
        <dbReference type="EMBL" id="AUG57037.1"/>
    </source>
</evidence>
<evidence type="ECO:0000256" key="5">
    <source>
        <dbReference type="ARBA" id="ARBA00023027"/>
    </source>
</evidence>
<dbReference type="RefSeq" id="WP_101299992.1">
    <property type="nucleotide sequence ID" value="NZ_CP025197.1"/>
</dbReference>
<dbReference type="GO" id="GO:0015079">
    <property type="term" value="F:potassium ion transmembrane transporter activity"/>
    <property type="evidence" value="ECO:0007669"/>
    <property type="project" value="InterPro"/>
</dbReference>
<dbReference type="AlphaFoldDB" id="A0A2K9DZT6"/>
<dbReference type="InterPro" id="IPR036721">
    <property type="entry name" value="RCK_C_sf"/>
</dbReference>
<dbReference type="InterPro" id="IPR036291">
    <property type="entry name" value="NAD(P)-bd_dom_sf"/>
</dbReference>
<keyword evidence="2" id="KW-0813">Transport</keyword>
<dbReference type="OrthoDB" id="9775180at2"/>
<dbReference type="Gene3D" id="3.30.70.1450">
    <property type="entry name" value="Regulator of K+ conductance, C-terminal domain"/>
    <property type="match status" value="1"/>
</dbReference>
<dbReference type="Pfam" id="PF02254">
    <property type="entry name" value="TrkA_N"/>
    <property type="match status" value="1"/>
</dbReference>
<dbReference type="EMBL" id="NEMB01000003">
    <property type="protein sequence ID" value="PQQ67052.1"/>
    <property type="molecule type" value="Genomic_DNA"/>
</dbReference>
<dbReference type="GO" id="GO:0005886">
    <property type="term" value="C:plasma membrane"/>
    <property type="evidence" value="ECO:0007669"/>
    <property type="project" value="InterPro"/>
</dbReference>
<keyword evidence="3" id="KW-0633">Potassium transport</keyword>
<accession>A0A2K9DZT6</accession>
<keyword evidence="6" id="KW-0406">Ion transport</keyword>
<dbReference type="InterPro" id="IPR050721">
    <property type="entry name" value="Trk_Ktr_HKT_K-transport"/>
</dbReference>
<evidence type="ECO:0000313" key="11">
    <source>
        <dbReference type="Proteomes" id="UP000233534"/>
    </source>
</evidence>
<evidence type="ECO:0000313" key="12">
    <source>
        <dbReference type="Proteomes" id="UP000239720"/>
    </source>
</evidence>
<evidence type="ECO:0000259" key="7">
    <source>
        <dbReference type="PROSITE" id="PS51201"/>
    </source>
</evidence>
<dbReference type="Proteomes" id="UP000233534">
    <property type="component" value="Chromosome"/>
</dbReference>
<evidence type="ECO:0000256" key="2">
    <source>
        <dbReference type="ARBA" id="ARBA00022448"/>
    </source>
</evidence>
<evidence type="ECO:0000313" key="10">
    <source>
        <dbReference type="EMBL" id="PQQ67052.1"/>
    </source>
</evidence>
<evidence type="ECO:0000256" key="3">
    <source>
        <dbReference type="ARBA" id="ARBA00022538"/>
    </source>
</evidence>
<keyword evidence="11" id="KW-1185">Reference proteome</keyword>
<gene>
    <name evidence="9" type="primary">trkA2</name>
    <name evidence="10" type="ORF">B9R14_10085</name>
    <name evidence="9" type="ORF">HVS_05535</name>
</gene>
<evidence type="ECO:0000259" key="8">
    <source>
        <dbReference type="PROSITE" id="PS51202"/>
    </source>
</evidence>
<evidence type="ECO:0000256" key="1">
    <source>
        <dbReference type="ARBA" id="ARBA00017378"/>
    </source>
</evidence>
<dbReference type="EMBL" id="CP025197">
    <property type="protein sequence ID" value="AUG57037.1"/>
    <property type="molecule type" value="Genomic_DNA"/>
</dbReference>